<dbReference type="GO" id="GO:0000976">
    <property type="term" value="F:transcription cis-regulatory region binding"/>
    <property type="evidence" value="ECO:0007669"/>
    <property type="project" value="TreeGrafter"/>
</dbReference>
<keyword evidence="1" id="KW-0678">Repressor</keyword>
<dbReference type="InterPro" id="IPR039538">
    <property type="entry name" value="BetI_C"/>
</dbReference>
<feature type="DNA-binding region" description="H-T-H motif" evidence="5">
    <location>
        <begin position="31"/>
        <end position="50"/>
    </location>
</feature>
<dbReference type="InterPro" id="IPR036271">
    <property type="entry name" value="Tet_transcr_reg_TetR-rel_C_sf"/>
</dbReference>
<evidence type="ECO:0000256" key="2">
    <source>
        <dbReference type="ARBA" id="ARBA00023015"/>
    </source>
</evidence>
<dbReference type="GO" id="GO:0003700">
    <property type="term" value="F:DNA-binding transcription factor activity"/>
    <property type="evidence" value="ECO:0007669"/>
    <property type="project" value="TreeGrafter"/>
</dbReference>
<accession>A0A101ADR3</accession>
<dbReference type="Proteomes" id="UP000053707">
    <property type="component" value="Unassembled WGS sequence"/>
</dbReference>
<dbReference type="Pfam" id="PF00440">
    <property type="entry name" value="TetR_N"/>
    <property type="match status" value="1"/>
</dbReference>
<evidence type="ECO:0000313" key="7">
    <source>
        <dbReference type="EMBL" id="KUI21032.1"/>
    </source>
</evidence>
<dbReference type="AlphaFoldDB" id="A0A101ADR3"/>
<evidence type="ECO:0000256" key="1">
    <source>
        <dbReference type="ARBA" id="ARBA00022491"/>
    </source>
</evidence>
<dbReference type="EMBL" id="LQIR01000001">
    <property type="protein sequence ID" value="KUI21032.1"/>
    <property type="molecule type" value="Genomic_DNA"/>
</dbReference>
<proteinExistence type="predicted"/>
<protein>
    <recommendedName>
        <fullName evidence="6">HTH tetR-type domain-containing protein</fullName>
    </recommendedName>
</protein>
<dbReference type="SUPFAM" id="SSF48498">
    <property type="entry name" value="Tetracyclin repressor-like, C-terminal domain"/>
    <property type="match status" value="1"/>
</dbReference>
<dbReference type="PANTHER" id="PTHR30055">
    <property type="entry name" value="HTH-TYPE TRANSCRIPTIONAL REGULATOR RUTR"/>
    <property type="match status" value="1"/>
</dbReference>
<evidence type="ECO:0000313" key="8">
    <source>
        <dbReference type="Proteomes" id="UP000053707"/>
    </source>
</evidence>
<evidence type="ECO:0000259" key="6">
    <source>
        <dbReference type="PROSITE" id="PS50977"/>
    </source>
</evidence>
<keyword evidence="2" id="KW-0805">Transcription regulation</keyword>
<evidence type="ECO:0000256" key="3">
    <source>
        <dbReference type="ARBA" id="ARBA00023125"/>
    </source>
</evidence>
<name>A0A101ADR3_9MYCO</name>
<dbReference type="InterPro" id="IPR050109">
    <property type="entry name" value="HTH-type_TetR-like_transc_reg"/>
</dbReference>
<keyword evidence="3 5" id="KW-0238">DNA-binding</keyword>
<gene>
    <name evidence="7" type="ORF">AU192_11285</name>
</gene>
<keyword evidence="8" id="KW-1185">Reference proteome</keyword>
<dbReference type="PANTHER" id="PTHR30055:SF234">
    <property type="entry name" value="HTH-TYPE TRANSCRIPTIONAL REGULATOR BETI"/>
    <property type="match status" value="1"/>
</dbReference>
<dbReference type="SUPFAM" id="SSF46689">
    <property type="entry name" value="Homeodomain-like"/>
    <property type="match status" value="1"/>
</dbReference>
<dbReference type="Gene3D" id="1.10.357.10">
    <property type="entry name" value="Tetracycline Repressor, domain 2"/>
    <property type="match status" value="1"/>
</dbReference>
<reference evidence="7 8" key="1">
    <citation type="submission" date="2016-01" db="EMBL/GenBank/DDBJ databases">
        <authorList>
            <consortium name="TB Trials Study Group"/>
            <person name="Sutton G."/>
            <person name="Brinkac L."/>
            <person name="Sanka R."/>
            <person name="Adams M."/>
            <person name="Lau E.L."/>
            <person name="Macaden R."/>
            <person name="Grewal H.M.S."/>
        </authorList>
    </citation>
    <scope>NUCLEOTIDE SEQUENCE [LARGE SCALE GENOMIC DNA]</scope>
    <source>
        <strain evidence="7 8">IS-1744</strain>
    </source>
</reference>
<evidence type="ECO:0000256" key="4">
    <source>
        <dbReference type="ARBA" id="ARBA00023163"/>
    </source>
</evidence>
<dbReference type="RefSeq" id="WP_064393831.1">
    <property type="nucleotide sequence ID" value="NZ_LQIR01000001.1"/>
</dbReference>
<evidence type="ECO:0000256" key="5">
    <source>
        <dbReference type="PROSITE-ProRule" id="PRU00335"/>
    </source>
</evidence>
<comment type="caution">
    <text evidence="7">The sequence shown here is derived from an EMBL/GenBank/DDBJ whole genome shotgun (WGS) entry which is preliminary data.</text>
</comment>
<keyword evidence="4" id="KW-0804">Transcription</keyword>
<feature type="domain" description="HTH tetR-type" evidence="6">
    <location>
        <begin position="8"/>
        <end position="68"/>
    </location>
</feature>
<organism evidence="7 8">
    <name type="scientific">Mycobacterium lehmannii</name>
    <dbReference type="NCBI Taxonomy" id="2048550"/>
    <lineage>
        <taxon>Bacteria</taxon>
        <taxon>Bacillati</taxon>
        <taxon>Actinomycetota</taxon>
        <taxon>Actinomycetes</taxon>
        <taxon>Mycobacteriales</taxon>
        <taxon>Mycobacteriaceae</taxon>
        <taxon>Mycobacterium</taxon>
    </lineage>
</organism>
<dbReference type="PROSITE" id="PS50977">
    <property type="entry name" value="HTH_TETR_2"/>
    <property type="match status" value="1"/>
</dbReference>
<dbReference type="InterPro" id="IPR001647">
    <property type="entry name" value="HTH_TetR"/>
</dbReference>
<dbReference type="InterPro" id="IPR009057">
    <property type="entry name" value="Homeodomain-like_sf"/>
</dbReference>
<dbReference type="Pfam" id="PF13977">
    <property type="entry name" value="TetR_C_6"/>
    <property type="match status" value="1"/>
</dbReference>
<sequence>MPRLVDHDQRRAEIASAALRVVLREGLDGVTVRGIAAEAGWSTGSLRHYFANQHDLQAYVMQTATDTLRTRVLPRVQRLRTSGSVVERVASIVEELLPLDTERREEYALWDAVTEWERRHPPAGGSRTWQDQRALYRQCIAALRDQETTSDPELATVPHADNEIEEWSALLHTFVDGLASQLTNTPGEVTPASARNLLLSLLRIAHSESTKT</sequence>